<dbReference type="InterPro" id="IPR027417">
    <property type="entry name" value="P-loop_NTPase"/>
</dbReference>
<name>A0A6C0JCG5_9ZZZZ</name>
<dbReference type="PANTHER" id="PTHR11669">
    <property type="entry name" value="REPLICATION FACTOR C / DNA POLYMERASE III GAMMA-TAU SUBUNIT"/>
    <property type="match status" value="1"/>
</dbReference>
<dbReference type="InterPro" id="IPR050238">
    <property type="entry name" value="DNA_Rep/Repair_Clamp_Loader"/>
</dbReference>
<dbReference type="SUPFAM" id="SSF52540">
    <property type="entry name" value="P-loop containing nucleoside triphosphate hydrolases"/>
    <property type="match status" value="1"/>
</dbReference>
<dbReference type="Pfam" id="PF00004">
    <property type="entry name" value="AAA"/>
    <property type="match status" value="1"/>
</dbReference>
<dbReference type="EMBL" id="MN740355">
    <property type="protein sequence ID" value="QHU02257.1"/>
    <property type="molecule type" value="Genomic_DNA"/>
</dbReference>
<dbReference type="GO" id="GO:0016887">
    <property type="term" value="F:ATP hydrolysis activity"/>
    <property type="evidence" value="ECO:0007669"/>
    <property type="project" value="InterPro"/>
</dbReference>
<evidence type="ECO:0000259" key="1">
    <source>
        <dbReference type="SMART" id="SM00382"/>
    </source>
</evidence>
<sequence length="314" mass="36882">MAEIDDTRPWVEKYRPTHFDDIVLDPLNKKLLENIITQNSFPNLLFYGPPGTGKTTTIINLINRYQVVYNQKNKGLMIHLNASDDRGIDVIRNQINQFVNTKTLFGNGMKFVILDEVDYMTKNAQQALKYLIQQYSTNIRFCLICNYISRIDTALQNEFIRLRFCQLPEKDTFSFLYKIAQAEKLSIKDKQLKSIQYRFKSDIRSMINYLQSNHYNISNSLDIFTDKFVESLIKKLKTTKKNKLQLVIKTCVKYNIQQREFILQFIAYLISNKPGILNSKFISSLQFIIHNNTVKETYLLQYLLGELESVYNVL</sequence>
<dbReference type="InterPro" id="IPR003593">
    <property type="entry name" value="AAA+_ATPase"/>
</dbReference>
<dbReference type="GO" id="GO:0006281">
    <property type="term" value="P:DNA repair"/>
    <property type="evidence" value="ECO:0007669"/>
    <property type="project" value="TreeGrafter"/>
</dbReference>
<accession>A0A6C0JCG5</accession>
<protein>
    <recommendedName>
        <fullName evidence="1">AAA+ ATPase domain-containing protein</fullName>
    </recommendedName>
</protein>
<dbReference type="GO" id="GO:0005634">
    <property type="term" value="C:nucleus"/>
    <property type="evidence" value="ECO:0007669"/>
    <property type="project" value="TreeGrafter"/>
</dbReference>
<dbReference type="Gene3D" id="1.10.8.60">
    <property type="match status" value="1"/>
</dbReference>
<dbReference type="AlphaFoldDB" id="A0A6C0JCG5"/>
<dbReference type="SMART" id="SM00382">
    <property type="entry name" value="AAA"/>
    <property type="match status" value="1"/>
</dbReference>
<feature type="domain" description="AAA+ ATPase" evidence="1">
    <location>
        <begin position="40"/>
        <end position="173"/>
    </location>
</feature>
<dbReference type="Gene3D" id="3.40.50.300">
    <property type="entry name" value="P-loop containing nucleotide triphosphate hydrolases"/>
    <property type="match status" value="1"/>
</dbReference>
<organism evidence="2">
    <name type="scientific">viral metagenome</name>
    <dbReference type="NCBI Taxonomy" id="1070528"/>
    <lineage>
        <taxon>unclassified sequences</taxon>
        <taxon>metagenomes</taxon>
        <taxon>organismal metagenomes</taxon>
    </lineage>
</organism>
<reference evidence="2" key="1">
    <citation type="journal article" date="2020" name="Nature">
        <title>Giant virus diversity and host interactions through global metagenomics.</title>
        <authorList>
            <person name="Schulz F."/>
            <person name="Roux S."/>
            <person name="Paez-Espino D."/>
            <person name="Jungbluth S."/>
            <person name="Walsh D.A."/>
            <person name="Denef V.J."/>
            <person name="McMahon K.D."/>
            <person name="Konstantinidis K.T."/>
            <person name="Eloe-Fadrosh E.A."/>
            <person name="Kyrpides N.C."/>
            <person name="Woyke T."/>
        </authorList>
    </citation>
    <scope>NUCLEOTIDE SEQUENCE</scope>
    <source>
        <strain evidence="2">GVMAG-M-3300025880-75</strain>
    </source>
</reference>
<dbReference type="GO" id="GO:0005663">
    <property type="term" value="C:DNA replication factor C complex"/>
    <property type="evidence" value="ECO:0007669"/>
    <property type="project" value="TreeGrafter"/>
</dbReference>
<evidence type="ECO:0000313" key="2">
    <source>
        <dbReference type="EMBL" id="QHU02257.1"/>
    </source>
</evidence>
<dbReference type="GO" id="GO:0005524">
    <property type="term" value="F:ATP binding"/>
    <property type="evidence" value="ECO:0007669"/>
    <property type="project" value="InterPro"/>
</dbReference>
<dbReference type="PANTHER" id="PTHR11669:SF9">
    <property type="entry name" value="REPLICATION FACTOR C SUBUNIT 5"/>
    <property type="match status" value="1"/>
</dbReference>
<dbReference type="InterPro" id="IPR003959">
    <property type="entry name" value="ATPase_AAA_core"/>
</dbReference>
<dbReference type="CDD" id="cd00009">
    <property type="entry name" value="AAA"/>
    <property type="match status" value="1"/>
</dbReference>
<proteinExistence type="predicted"/>
<dbReference type="GO" id="GO:0006261">
    <property type="term" value="P:DNA-templated DNA replication"/>
    <property type="evidence" value="ECO:0007669"/>
    <property type="project" value="TreeGrafter"/>
</dbReference>
<dbReference type="GO" id="GO:0003689">
    <property type="term" value="F:DNA clamp loader activity"/>
    <property type="evidence" value="ECO:0007669"/>
    <property type="project" value="TreeGrafter"/>
</dbReference>